<feature type="disulfide bond" evidence="3">
    <location>
        <begin position="193"/>
        <end position="197"/>
    </location>
</feature>
<dbReference type="Gene3D" id="3.30.60.10">
    <property type="entry name" value="Endochitinase-like"/>
    <property type="match status" value="4"/>
</dbReference>
<dbReference type="Proteomes" id="UP001314170">
    <property type="component" value="Unassembled WGS sequence"/>
</dbReference>
<feature type="disulfide bond" evidence="3">
    <location>
        <begin position="161"/>
        <end position="176"/>
    </location>
</feature>
<evidence type="ECO:0000256" key="1">
    <source>
        <dbReference type="ARBA" id="ARBA00022669"/>
    </source>
</evidence>
<feature type="domain" description="Chitin-binding type-1" evidence="5">
    <location>
        <begin position="225"/>
        <end position="266"/>
    </location>
</feature>
<dbReference type="InterPro" id="IPR001002">
    <property type="entry name" value="Chitin-bd_1"/>
</dbReference>
<dbReference type="PANTHER" id="PTHR47849:SF12">
    <property type="match status" value="1"/>
</dbReference>
<feature type="disulfide bond" evidence="3">
    <location>
        <begin position="237"/>
        <end position="249"/>
    </location>
</feature>
<feature type="disulfide bond" evidence="3">
    <location>
        <begin position="33"/>
        <end position="45"/>
    </location>
</feature>
<reference evidence="6 7" key="1">
    <citation type="submission" date="2024-01" db="EMBL/GenBank/DDBJ databases">
        <authorList>
            <person name="Waweru B."/>
        </authorList>
    </citation>
    <scope>NUCLEOTIDE SEQUENCE [LARGE SCALE GENOMIC DNA]</scope>
</reference>
<feature type="disulfide bond" evidence="3">
    <location>
        <begin position="228"/>
        <end position="243"/>
    </location>
</feature>
<dbReference type="PROSITE" id="PS50941">
    <property type="entry name" value="CHIT_BIND_I_2"/>
    <property type="match status" value="4"/>
</dbReference>
<feature type="disulfide bond" evidence="3">
    <location>
        <begin position="170"/>
        <end position="182"/>
    </location>
</feature>
<gene>
    <name evidence="6" type="ORF">DCAF_LOCUS7145</name>
</gene>
<proteinExistence type="predicted"/>
<name>A0AAV1R8U9_9ROSI</name>
<sequence>MRVSAYTVILLLLSLSLGESQEQCGSQAGDAVCPGGLCCSQYGYCGTSDAYCCAGCQSQCRNCSGGGGRVVGGGGGGGNGYLSHIIPKTQEQCGSQAGDAVCPGGLCCSQYGYCGTSDAYCCAGCQSQCRDCSGGGGRKVVGGGGGDGYLSHIIPKSQEQCGSQAGDAVCPGGLCCSQYGYCGTSDAYCCAGCQSQCRNCSGGGGRVVGGGGGDGYLSHIIPKTQEQCGSQAGDAVCPGGLCCSQYGYCGTSDAYCCAGCQSQCRDCSSGGGRKVGGGGDGLLKLKGIM</sequence>
<feature type="disulfide bond" evidence="3">
    <location>
        <begin position="102"/>
        <end position="114"/>
    </location>
</feature>
<dbReference type="SMART" id="SM00270">
    <property type="entry name" value="ChtBD1"/>
    <property type="match status" value="4"/>
</dbReference>
<dbReference type="Pfam" id="PF00187">
    <property type="entry name" value="Chitin_bind_1"/>
    <property type="match status" value="4"/>
</dbReference>
<accession>A0AAV1R8U9</accession>
<dbReference type="CDD" id="cd00035">
    <property type="entry name" value="ChtBD1"/>
    <property type="match status" value="4"/>
</dbReference>
<organism evidence="6 7">
    <name type="scientific">Dovyalis caffra</name>
    <dbReference type="NCBI Taxonomy" id="77055"/>
    <lineage>
        <taxon>Eukaryota</taxon>
        <taxon>Viridiplantae</taxon>
        <taxon>Streptophyta</taxon>
        <taxon>Embryophyta</taxon>
        <taxon>Tracheophyta</taxon>
        <taxon>Spermatophyta</taxon>
        <taxon>Magnoliopsida</taxon>
        <taxon>eudicotyledons</taxon>
        <taxon>Gunneridae</taxon>
        <taxon>Pentapetalae</taxon>
        <taxon>rosids</taxon>
        <taxon>fabids</taxon>
        <taxon>Malpighiales</taxon>
        <taxon>Salicaceae</taxon>
        <taxon>Flacourtieae</taxon>
        <taxon>Dovyalis</taxon>
    </lineage>
</organism>
<feature type="signal peptide" evidence="4">
    <location>
        <begin position="1"/>
        <end position="20"/>
    </location>
</feature>
<feature type="disulfide bond" evidence="3">
    <location>
        <begin position="38"/>
        <end position="52"/>
    </location>
</feature>
<feature type="disulfide bond" evidence="3">
    <location>
        <begin position="260"/>
        <end position="264"/>
    </location>
</feature>
<evidence type="ECO:0000256" key="3">
    <source>
        <dbReference type="PROSITE-ProRule" id="PRU00261"/>
    </source>
</evidence>
<feature type="disulfide bond" evidence="3">
    <location>
        <begin position="107"/>
        <end position="121"/>
    </location>
</feature>
<dbReference type="SUPFAM" id="SSF57016">
    <property type="entry name" value="Plant lectins/antimicrobial peptides"/>
    <property type="match status" value="4"/>
</dbReference>
<protein>
    <recommendedName>
        <fullName evidence="5">Chitin-binding type-1 domain-containing protein</fullName>
    </recommendedName>
</protein>
<evidence type="ECO:0000256" key="2">
    <source>
        <dbReference type="ARBA" id="ARBA00023157"/>
    </source>
</evidence>
<feature type="disulfide bond" evidence="3">
    <location>
        <begin position="24"/>
        <end position="39"/>
    </location>
</feature>
<evidence type="ECO:0000313" key="7">
    <source>
        <dbReference type="Proteomes" id="UP001314170"/>
    </source>
</evidence>
<keyword evidence="4" id="KW-0732">Signal</keyword>
<feature type="domain" description="Chitin-binding type-1" evidence="5">
    <location>
        <begin position="90"/>
        <end position="131"/>
    </location>
</feature>
<dbReference type="EMBL" id="CAWUPB010000913">
    <property type="protein sequence ID" value="CAK7329390.1"/>
    <property type="molecule type" value="Genomic_DNA"/>
</dbReference>
<evidence type="ECO:0000256" key="4">
    <source>
        <dbReference type="SAM" id="SignalP"/>
    </source>
</evidence>
<feature type="disulfide bond" evidence="3">
    <location>
        <begin position="93"/>
        <end position="108"/>
    </location>
</feature>
<dbReference type="GO" id="GO:0008061">
    <property type="term" value="F:chitin binding"/>
    <property type="evidence" value="ECO:0007669"/>
    <property type="project" value="UniProtKB-UniRule"/>
</dbReference>
<evidence type="ECO:0000313" key="6">
    <source>
        <dbReference type="EMBL" id="CAK7329390.1"/>
    </source>
</evidence>
<keyword evidence="2 3" id="KW-1015">Disulfide bond</keyword>
<dbReference type="PANTHER" id="PTHR47849">
    <property type="entry name" value="CHITIN-BINDING LECTIN 1"/>
    <property type="match status" value="1"/>
</dbReference>
<feature type="chain" id="PRO_5043662469" description="Chitin-binding type-1 domain-containing protein" evidence="4">
    <location>
        <begin position="21"/>
        <end position="289"/>
    </location>
</feature>
<keyword evidence="1 3" id="KW-0147">Chitin-binding</keyword>
<dbReference type="AlphaFoldDB" id="A0AAV1R8U9"/>
<dbReference type="PROSITE" id="PS00026">
    <property type="entry name" value="CHIT_BIND_I_1"/>
    <property type="match status" value="4"/>
</dbReference>
<dbReference type="PRINTS" id="PR00451">
    <property type="entry name" value="CHITINBINDNG"/>
</dbReference>
<comment type="caution">
    <text evidence="6">The sequence shown here is derived from an EMBL/GenBank/DDBJ whole genome shotgun (WGS) entry which is preliminary data.</text>
</comment>
<dbReference type="InterPro" id="IPR018371">
    <property type="entry name" value="Chitin-binding_1_CS"/>
</dbReference>
<feature type="disulfide bond" evidence="3">
    <location>
        <begin position="56"/>
        <end position="60"/>
    </location>
</feature>
<feature type="domain" description="Chitin-binding type-1" evidence="5">
    <location>
        <begin position="158"/>
        <end position="199"/>
    </location>
</feature>
<keyword evidence="7" id="KW-1185">Reference proteome</keyword>
<feature type="domain" description="Chitin-binding type-1" evidence="5">
    <location>
        <begin position="21"/>
        <end position="62"/>
    </location>
</feature>
<feature type="disulfide bond" evidence="3">
    <location>
        <begin position="242"/>
        <end position="256"/>
    </location>
</feature>
<feature type="disulfide bond" evidence="3">
    <location>
        <begin position="125"/>
        <end position="129"/>
    </location>
</feature>
<dbReference type="SMART" id="SM00286">
    <property type="entry name" value="PTI"/>
    <property type="match status" value="3"/>
</dbReference>
<evidence type="ECO:0000259" key="5">
    <source>
        <dbReference type="PROSITE" id="PS50941"/>
    </source>
</evidence>
<feature type="disulfide bond" evidence="3">
    <location>
        <begin position="175"/>
        <end position="189"/>
    </location>
</feature>
<dbReference type="InterPro" id="IPR036861">
    <property type="entry name" value="Endochitinase-like_sf"/>
</dbReference>